<dbReference type="eggNOG" id="COG0581">
    <property type="taxonomic scope" value="Bacteria"/>
</dbReference>
<dbReference type="SUPFAM" id="SSF161098">
    <property type="entry name" value="MetI-like"/>
    <property type="match status" value="1"/>
</dbReference>
<feature type="transmembrane region" description="Helical" evidence="5">
    <location>
        <begin position="84"/>
        <end position="109"/>
    </location>
</feature>
<keyword evidence="5" id="KW-0813">Transport</keyword>
<sequence>MSGVTAPPPAARRSARESSASWRLTDRLGLALAWVLGVLFLVVTAAIVLYMMVQGLRYVRPELFVTSPAAGFSESETGGFLDPLLGTVIVAAMAMAIAFPVGLGVGVWLSEYGRPSALARVTESTVEMLAGTPSIVFALFGTLLFEQGALALFSRTNDGVVYGRSFFAAAAMLSFVALPLVVANVREGLQAIPGHVREASYAVGKTKLTTTRRVLLPAARPSVVTGAMLGVGRIIGDTAIIVLLLGATLRFNGAGEVPLLETLRGTGSTLTSYVYANAPTGEANQPTKAYAAGFVLLSMVLLLNVAVDFAVRRGRRWR</sequence>
<keyword evidence="8" id="KW-1185">Reference proteome</keyword>
<dbReference type="Gene3D" id="1.10.3720.10">
    <property type="entry name" value="MetI-like"/>
    <property type="match status" value="1"/>
</dbReference>
<evidence type="ECO:0000256" key="3">
    <source>
        <dbReference type="ARBA" id="ARBA00022989"/>
    </source>
</evidence>
<name>D3FD41_CONWI</name>
<dbReference type="GO" id="GO:0055085">
    <property type="term" value="P:transmembrane transport"/>
    <property type="evidence" value="ECO:0007669"/>
    <property type="project" value="InterPro"/>
</dbReference>
<evidence type="ECO:0000259" key="6">
    <source>
        <dbReference type="PROSITE" id="PS50928"/>
    </source>
</evidence>
<evidence type="ECO:0000313" key="8">
    <source>
        <dbReference type="Proteomes" id="UP000008229"/>
    </source>
</evidence>
<dbReference type="InterPro" id="IPR035906">
    <property type="entry name" value="MetI-like_sf"/>
</dbReference>
<accession>D3FD41</accession>
<feature type="transmembrane region" description="Helical" evidence="5">
    <location>
        <begin position="289"/>
        <end position="311"/>
    </location>
</feature>
<dbReference type="AlphaFoldDB" id="D3FD41"/>
<dbReference type="KEGG" id="cwo:Cwoe_5022"/>
<dbReference type="EMBL" id="CP001854">
    <property type="protein sequence ID" value="ADB53433.1"/>
    <property type="molecule type" value="Genomic_DNA"/>
</dbReference>
<dbReference type="Pfam" id="PF00528">
    <property type="entry name" value="BPD_transp_1"/>
    <property type="match status" value="1"/>
</dbReference>
<protein>
    <submittedName>
        <fullName evidence="7">Binding-protein-dependent transport systems inner membrane component</fullName>
    </submittedName>
</protein>
<dbReference type="InterPro" id="IPR000515">
    <property type="entry name" value="MetI-like"/>
</dbReference>
<dbReference type="PANTHER" id="PTHR43470:SF3">
    <property type="entry name" value="PHOSPHATE TRANSPORT SYSTEM PERMEASE PROTEIN PSTA-RELATED"/>
    <property type="match status" value="1"/>
</dbReference>
<keyword evidence="3 5" id="KW-1133">Transmembrane helix</keyword>
<evidence type="ECO:0000256" key="5">
    <source>
        <dbReference type="RuleBase" id="RU363032"/>
    </source>
</evidence>
<gene>
    <name evidence="7" type="ordered locus">Cwoe_5022</name>
</gene>
<feature type="transmembrane region" description="Helical" evidence="5">
    <location>
        <begin position="129"/>
        <end position="153"/>
    </location>
</feature>
<evidence type="ECO:0000256" key="2">
    <source>
        <dbReference type="ARBA" id="ARBA00022692"/>
    </source>
</evidence>
<feature type="domain" description="ABC transmembrane type-1" evidence="6">
    <location>
        <begin position="84"/>
        <end position="307"/>
    </location>
</feature>
<dbReference type="PROSITE" id="PS50928">
    <property type="entry name" value="ABC_TM1"/>
    <property type="match status" value="1"/>
</dbReference>
<reference evidence="7 8" key="1">
    <citation type="journal article" date="2010" name="Stand. Genomic Sci.">
        <title>Complete genome sequence of Conexibacter woesei type strain (ID131577).</title>
        <authorList>
            <person name="Pukall R."/>
            <person name="Lapidus A."/>
            <person name="Glavina Del Rio T."/>
            <person name="Copeland A."/>
            <person name="Tice H."/>
            <person name="Cheng J.-F."/>
            <person name="Lucas S."/>
            <person name="Chen F."/>
            <person name="Nolan M."/>
            <person name="Bruce D."/>
            <person name="Goodwin L."/>
            <person name="Pitluck S."/>
            <person name="Mavromatis K."/>
            <person name="Ivanova N."/>
            <person name="Ovchinnikova G."/>
            <person name="Pati A."/>
            <person name="Chen A."/>
            <person name="Palaniappan K."/>
            <person name="Land M."/>
            <person name="Hauser L."/>
            <person name="Chang Y.-J."/>
            <person name="Jeffries C.D."/>
            <person name="Chain P."/>
            <person name="Meincke L."/>
            <person name="Sims D."/>
            <person name="Brettin T."/>
            <person name="Detter J.C."/>
            <person name="Rohde M."/>
            <person name="Goeker M."/>
            <person name="Bristow J."/>
            <person name="Eisen J.A."/>
            <person name="Markowitz V."/>
            <person name="Kyrpides N.C."/>
            <person name="Klenk H.-P."/>
            <person name="Hugenholtz P."/>
        </authorList>
    </citation>
    <scope>NUCLEOTIDE SEQUENCE [LARGE SCALE GENOMIC DNA]</scope>
    <source>
        <strain evidence="8">DSM 14684 / CIP 108061 / JCM 11494 / NBRC 100937 / ID131577</strain>
    </source>
</reference>
<keyword evidence="4 5" id="KW-0472">Membrane</keyword>
<organism evidence="7 8">
    <name type="scientific">Conexibacter woesei (strain DSM 14684 / CCUG 47730 / CIP 108061 / JCM 11494 / NBRC 100937 / ID131577)</name>
    <dbReference type="NCBI Taxonomy" id="469383"/>
    <lineage>
        <taxon>Bacteria</taxon>
        <taxon>Bacillati</taxon>
        <taxon>Actinomycetota</taxon>
        <taxon>Thermoleophilia</taxon>
        <taxon>Solirubrobacterales</taxon>
        <taxon>Conexibacteraceae</taxon>
        <taxon>Conexibacter</taxon>
    </lineage>
</organism>
<dbReference type="HOGENOM" id="CLU_033621_1_3_11"/>
<dbReference type="CDD" id="cd06261">
    <property type="entry name" value="TM_PBP2"/>
    <property type="match status" value="1"/>
</dbReference>
<dbReference type="RefSeq" id="WP_012936484.1">
    <property type="nucleotide sequence ID" value="NC_013739.1"/>
</dbReference>
<evidence type="ECO:0000313" key="7">
    <source>
        <dbReference type="EMBL" id="ADB53433.1"/>
    </source>
</evidence>
<evidence type="ECO:0000256" key="1">
    <source>
        <dbReference type="ARBA" id="ARBA00004141"/>
    </source>
</evidence>
<comment type="subcellular location">
    <subcellularLocation>
        <location evidence="5">Cell membrane</location>
        <topology evidence="5">Multi-pass membrane protein</topology>
    </subcellularLocation>
    <subcellularLocation>
        <location evidence="1">Membrane</location>
        <topology evidence="1">Multi-pass membrane protein</topology>
    </subcellularLocation>
</comment>
<feature type="transmembrane region" description="Helical" evidence="5">
    <location>
        <begin position="165"/>
        <end position="185"/>
    </location>
</feature>
<dbReference type="OrthoDB" id="9775069at2"/>
<evidence type="ECO:0000256" key="4">
    <source>
        <dbReference type="ARBA" id="ARBA00023136"/>
    </source>
</evidence>
<keyword evidence="2 5" id="KW-0812">Transmembrane</keyword>
<dbReference type="Proteomes" id="UP000008229">
    <property type="component" value="Chromosome"/>
</dbReference>
<comment type="similarity">
    <text evidence="5">Belongs to the binding-protein-dependent transport system permease family.</text>
</comment>
<dbReference type="STRING" id="469383.Cwoe_5022"/>
<dbReference type="PANTHER" id="PTHR43470">
    <property type="entry name" value="PHOSPHATE TRANSPORT SYSTEM PERMEASE PROTEIN PSTA-RELATED"/>
    <property type="match status" value="1"/>
</dbReference>
<proteinExistence type="inferred from homology"/>
<dbReference type="GO" id="GO:0005886">
    <property type="term" value="C:plasma membrane"/>
    <property type="evidence" value="ECO:0007669"/>
    <property type="project" value="UniProtKB-SubCell"/>
</dbReference>
<feature type="transmembrane region" description="Helical" evidence="5">
    <location>
        <begin position="31"/>
        <end position="53"/>
    </location>
</feature>
<reference evidence="8" key="2">
    <citation type="submission" date="2010-01" db="EMBL/GenBank/DDBJ databases">
        <title>The complete genome of Conexibacter woesei DSM 14684.</title>
        <authorList>
            <consortium name="US DOE Joint Genome Institute (JGI-PGF)"/>
            <person name="Lucas S."/>
            <person name="Copeland A."/>
            <person name="Lapidus A."/>
            <person name="Glavina del Rio T."/>
            <person name="Dalin E."/>
            <person name="Tice H."/>
            <person name="Bruce D."/>
            <person name="Goodwin L."/>
            <person name="Pitluck S."/>
            <person name="Kyrpides N."/>
            <person name="Mavromatis K."/>
            <person name="Ivanova N."/>
            <person name="Mikhailova N."/>
            <person name="Chertkov O."/>
            <person name="Brettin T."/>
            <person name="Detter J.C."/>
            <person name="Han C."/>
            <person name="Larimer F."/>
            <person name="Land M."/>
            <person name="Hauser L."/>
            <person name="Markowitz V."/>
            <person name="Cheng J.-F."/>
            <person name="Hugenholtz P."/>
            <person name="Woyke T."/>
            <person name="Wu D."/>
            <person name="Pukall R."/>
            <person name="Steenblock K."/>
            <person name="Schneider S."/>
            <person name="Klenk H.-P."/>
            <person name="Eisen J.A."/>
        </authorList>
    </citation>
    <scope>NUCLEOTIDE SEQUENCE [LARGE SCALE GENOMIC DNA]</scope>
    <source>
        <strain evidence="8">DSM 14684 / CIP 108061 / JCM 11494 / NBRC 100937 / ID131577</strain>
    </source>
</reference>